<dbReference type="RefSeq" id="WP_151178553.1">
    <property type="nucleotide sequence ID" value="NZ_CP042906.1"/>
</dbReference>
<evidence type="ECO:0000256" key="1">
    <source>
        <dbReference type="ARBA" id="ARBA00023125"/>
    </source>
</evidence>
<evidence type="ECO:0000313" key="4">
    <source>
        <dbReference type="EMBL" id="QEX18389.1"/>
    </source>
</evidence>
<dbReference type="CDD" id="cd00093">
    <property type="entry name" value="HTH_XRE"/>
    <property type="match status" value="1"/>
</dbReference>
<dbReference type="Gene3D" id="2.60.120.10">
    <property type="entry name" value="Jelly Rolls"/>
    <property type="match status" value="1"/>
</dbReference>
<dbReference type="SMART" id="SM00530">
    <property type="entry name" value="HTH_XRE"/>
    <property type="match status" value="1"/>
</dbReference>
<name>A0A5J6MLZ6_9PROT</name>
<dbReference type="PANTHER" id="PTHR46797">
    <property type="entry name" value="HTH-TYPE TRANSCRIPTIONAL REGULATOR"/>
    <property type="match status" value="1"/>
</dbReference>
<dbReference type="InterPro" id="IPR050807">
    <property type="entry name" value="TransReg_Diox_bact_type"/>
</dbReference>
<dbReference type="PROSITE" id="PS50937">
    <property type="entry name" value="HTH_MERR_2"/>
    <property type="match status" value="1"/>
</dbReference>
<keyword evidence="1" id="KW-0238">DNA-binding</keyword>
<evidence type="ECO:0000259" key="3">
    <source>
        <dbReference type="PROSITE" id="PS50943"/>
    </source>
</evidence>
<dbReference type="GO" id="GO:0003700">
    <property type="term" value="F:DNA-binding transcription factor activity"/>
    <property type="evidence" value="ECO:0007669"/>
    <property type="project" value="TreeGrafter"/>
</dbReference>
<dbReference type="Proteomes" id="UP000326202">
    <property type="component" value="Chromosome"/>
</dbReference>
<dbReference type="EMBL" id="CP042906">
    <property type="protein sequence ID" value="QEX18389.1"/>
    <property type="molecule type" value="Genomic_DNA"/>
</dbReference>
<protein>
    <submittedName>
        <fullName evidence="4">MerR family transcriptional regulator</fullName>
    </submittedName>
</protein>
<dbReference type="SMART" id="SM00422">
    <property type="entry name" value="HTH_MERR"/>
    <property type="match status" value="1"/>
</dbReference>
<organism evidence="4 5">
    <name type="scientific">Hypericibacter terrae</name>
    <dbReference type="NCBI Taxonomy" id="2602015"/>
    <lineage>
        <taxon>Bacteria</taxon>
        <taxon>Pseudomonadati</taxon>
        <taxon>Pseudomonadota</taxon>
        <taxon>Alphaproteobacteria</taxon>
        <taxon>Rhodospirillales</taxon>
        <taxon>Dongiaceae</taxon>
        <taxon>Hypericibacter</taxon>
    </lineage>
</organism>
<dbReference type="InterPro" id="IPR001387">
    <property type="entry name" value="Cro/C1-type_HTH"/>
</dbReference>
<dbReference type="InterPro" id="IPR013096">
    <property type="entry name" value="Cupin_2"/>
</dbReference>
<dbReference type="GO" id="GO:0003677">
    <property type="term" value="F:DNA binding"/>
    <property type="evidence" value="ECO:0007669"/>
    <property type="project" value="UniProtKB-KW"/>
</dbReference>
<sequence length="271" mass="29186">MVRQRRKAGLHPIGDVAAAAGVTTQTIRLWEKRGQLSSTRTDGGQRLFTGEMVKRAAELAAGSRRSQHHQAARPAASPDMIELASTGMRIRRARIEHGLSQQDAAKRIGISRSFLSTVERGESGVSTKVLAKMADAFGIAMSGFAVAADPKKRVMRVADRPRTVLAEGVSWEELVAPSSHDLEPALLHVPRGRGSGGVFVRPGESFVFVLEGTLTFQTGERLEEFVLGKGDAIVLDAGVPFSWRNDGKATATALWVELIGSVRKKAPEKKG</sequence>
<dbReference type="CDD" id="cd04761">
    <property type="entry name" value="HTH_MerR-SF"/>
    <property type="match status" value="1"/>
</dbReference>
<gene>
    <name evidence="4" type="ORF">FRZ44_36950</name>
</gene>
<dbReference type="GO" id="GO:0005829">
    <property type="term" value="C:cytosol"/>
    <property type="evidence" value="ECO:0007669"/>
    <property type="project" value="TreeGrafter"/>
</dbReference>
<evidence type="ECO:0000313" key="5">
    <source>
        <dbReference type="Proteomes" id="UP000326202"/>
    </source>
</evidence>
<dbReference type="OrthoDB" id="9814751at2"/>
<proteinExistence type="predicted"/>
<reference evidence="4 5" key="1">
    <citation type="submission" date="2019-08" db="EMBL/GenBank/DDBJ databases">
        <title>Hyperibacter terrae gen. nov., sp. nov. and Hyperibacter viscosus sp. nov., two new members in the family Rhodospirillaceae isolated from the rhizosphere of Hypericum perforatum.</title>
        <authorList>
            <person name="Noviana Z."/>
        </authorList>
    </citation>
    <scope>NUCLEOTIDE SEQUENCE [LARGE SCALE GENOMIC DNA]</scope>
    <source>
        <strain evidence="4 5">R5913</strain>
    </source>
</reference>
<feature type="domain" description="HTH merR-type" evidence="2">
    <location>
        <begin position="10"/>
        <end position="49"/>
    </location>
</feature>
<dbReference type="InterPro" id="IPR011051">
    <property type="entry name" value="RmlC_Cupin_sf"/>
</dbReference>
<dbReference type="Gene3D" id="1.10.260.40">
    <property type="entry name" value="lambda repressor-like DNA-binding domains"/>
    <property type="match status" value="1"/>
</dbReference>
<keyword evidence="5" id="KW-1185">Reference proteome</keyword>
<dbReference type="AlphaFoldDB" id="A0A5J6MLZ6"/>
<dbReference type="Gene3D" id="1.10.1660.10">
    <property type="match status" value="1"/>
</dbReference>
<dbReference type="SUPFAM" id="SSF46955">
    <property type="entry name" value="Putative DNA-binding domain"/>
    <property type="match status" value="1"/>
</dbReference>
<feature type="domain" description="HTH cro/C1-type" evidence="3">
    <location>
        <begin position="90"/>
        <end position="144"/>
    </location>
</feature>
<dbReference type="InterPro" id="IPR010982">
    <property type="entry name" value="Lambda_DNA-bd_dom_sf"/>
</dbReference>
<dbReference type="InterPro" id="IPR014710">
    <property type="entry name" value="RmlC-like_jellyroll"/>
</dbReference>
<dbReference type="Pfam" id="PF07883">
    <property type="entry name" value="Cupin_2"/>
    <property type="match status" value="1"/>
</dbReference>
<dbReference type="Pfam" id="PF01381">
    <property type="entry name" value="HTH_3"/>
    <property type="match status" value="1"/>
</dbReference>
<dbReference type="SUPFAM" id="SSF51182">
    <property type="entry name" value="RmlC-like cupins"/>
    <property type="match status" value="1"/>
</dbReference>
<dbReference type="PROSITE" id="PS50943">
    <property type="entry name" value="HTH_CROC1"/>
    <property type="match status" value="1"/>
</dbReference>
<dbReference type="Pfam" id="PF00376">
    <property type="entry name" value="MerR"/>
    <property type="match status" value="1"/>
</dbReference>
<dbReference type="InterPro" id="IPR009061">
    <property type="entry name" value="DNA-bd_dom_put_sf"/>
</dbReference>
<dbReference type="InterPro" id="IPR000551">
    <property type="entry name" value="MerR-type_HTH_dom"/>
</dbReference>
<evidence type="ECO:0000259" key="2">
    <source>
        <dbReference type="PROSITE" id="PS50937"/>
    </source>
</evidence>
<dbReference type="KEGG" id="htq:FRZ44_36950"/>
<dbReference type="CDD" id="cd02209">
    <property type="entry name" value="cupin_XRE_C"/>
    <property type="match status" value="1"/>
</dbReference>
<dbReference type="SUPFAM" id="SSF47413">
    <property type="entry name" value="lambda repressor-like DNA-binding domains"/>
    <property type="match status" value="1"/>
</dbReference>
<dbReference type="PANTHER" id="PTHR46797:SF1">
    <property type="entry name" value="METHYLPHOSPHONATE SYNTHASE"/>
    <property type="match status" value="1"/>
</dbReference>
<accession>A0A5J6MLZ6</accession>